<dbReference type="AlphaFoldDB" id="A0A5B7IBC5"/>
<proteinExistence type="predicted"/>
<accession>A0A5B7IBC5</accession>
<sequence length="87" mass="9833">MSETRDIIIHKLAAFLLCQANVPATKTKPNQNKPCRLYLNLHHTENRNGYDPSHPNFCSANLIWEKFHLSGADVLRSAYASVMPPSQ</sequence>
<evidence type="ECO:0000313" key="1">
    <source>
        <dbReference type="EMBL" id="MPC79583.1"/>
    </source>
</evidence>
<reference evidence="1 2" key="1">
    <citation type="submission" date="2019-05" db="EMBL/GenBank/DDBJ databases">
        <title>Another draft genome of Portunus trituberculatus and its Hox gene families provides insights of decapod evolution.</title>
        <authorList>
            <person name="Jeong J.-H."/>
            <person name="Song I."/>
            <person name="Kim S."/>
            <person name="Choi T."/>
            <person name="Kim D."/>
            <person name="Ryu S."/>
            <person name="Kim W."/>
        </authorList>
    </citation>
    <scope>NUCLEOTIDE SEQUENCE [LARGE SCALE GENOMIC DNA]</scope>
    <source>
        <tissue evidence="1">Muscle</tissue>
    </source>
</reference>
<dbReference type="EMBL" id="VSRR010051517">
    <property type="protein sequence ID" value="MPC79583.1"/>
    <property type="molecule type" value="Genomic_DNA"/>
</dbReference>
<dbReference type="Proteomes" id="UP000324222">
    <property type="component" value="Unassembled WGS sequence"/>
</dbReference>
<keyword evidence="2" id="KW-1185">Reference proteome</keyword>
<evidence type="ECO:0000313" key="2">
    <source>
        <dbReference type="Proteomes" id="UP000324222"/>
    </source>
</evidence>
<comment type="caution">
    <text evidence="1">The sequence shown here is derived from an EMBL/GenBank/DDBJ whole genome shotgun (WGS) entry which is preliminary data.</text>
</comment>
<gene>
    <name evidence="1" type="ORF">E2C01_074118</name>
</gene>
<organism evidence="1 2">
    <name type="scientific">Portunus trituberculatus</name>
    <name type="common">Swimming crab</name>
    <name type="synonym">Neptunus trituberculatus</name>
    <dbReference type="NCBI Taxonomy" id="210409"/>
    <lineage>
        <taxon>Eukaryota</taxon>
        <taxon>Metazoa</taxon>
        <taxon>Ecdysozoa</taxon>
        <taxon>Arthropoda</taxon>
        <taxon>Crustacea</taxon>
        <taxon>Multicrustacea</taxon>
        <taxon>Malacostraca</taxon>
        <taxon>Eumalacostraca</taxon>
        <taxon>Eucarida</taxon>
        <taxon>Decapoda</taxon>
        <taxon>Pleocyemata</taxon>
        <taxon>Brachyura</taxon>
        <taxon>Eubrachyura</taxon>
        <taxon>Portunoidea</taxon>
        <taxon>Portunidae</taxon>
        <taxon>Portuninae</taxon>
        <taxon>Portunus</taxon>
    </lineage>
</organism>
<name>A0A5B7IBC5_PORTR</name>
<protein>
    <submittedName>
        <fullName evidence="1">Uncharacterized protein</fullName>
    </submittedName>
</protein>